<name>A0A974NFR7_9GAMM</name>
<dbReference type="RefSeq" id="WP_201092641.1">
    <property type="nucleotide sequence ID" value="NZ_CP067393.1"/>
</dbReference>
<dbReference type="EMBL" id="CP067393">
    <property type="protein sequence ID" value="QQP85733.1"/>
    <property type="molecule type" value="Genomic_DNA"/>
</dbReference>
<dbReference type="AlphaFoldDB" id="A0A974NFR7"/>
<organism evidence="1 2">
    <name type="scientific">Entomomonas asaccharolytica</name>
    <dbReference type="NCBI Taxonomy" id="2785331"/>
    <lineage>
        <taxon>Bacteria</taxon>
        <taxon>Pseudomonadati</taxon>
        <taxon>Pseudomonadota</taxon>
        <taxon>Gammaproteobacteria</taxon>
        <taxon>Pseudomonadales</taxon>
        <taxon>Pseudomonadaceae</taxon>
        <taxon>Entomomonas</taxon>
    </lineage>
</organism>
<keyword evidence="2" id="KW-1185">Reference proteome</keyword>
<sequence length="147" mass="16975">MDVNPTPDVQFSFKCYEENDENVINNTIVSFNDTIKIWELNPNLLKNYDKVGKESVKKLNTVYQLKSKNAQGWVLTHPSMFGNYPTRELSFCLINKLKQKALCGEGNVEYFPDDVEVTKINYEPIVLTFLRSIEFIPENKSNPCSNK</sequence>
<gene>
    <name evidence="1" type="ORF">JHT90_00260</name>
</gene>
<protein>
    <submittedName>
        <fullName evidence="1">Uncharacterized protein</fullName>
    </submittedName>
</protein>
<reference evidence="1 2" key="1">
    <citation type="submission" date="2021-01" db="EMBL/GenBank/DDBJ databases">
        <title>Entomomonas sp. F2A isolated from a house cricket (Acheta domesticus).</title>
        <authorList>
            <person name="Spergser J."/>
            <person name="Busse H.-J."/>
        </authorList>
    </citation>
    <scope>NUCLEOTIDE SEQUENCE [LARGE SCALE GENOMIC DNA]</scope>
    <source>
        <strain evidence="1 2">F2A</strain>
    </source>
</reference>
<evidence type="ECO:0000313" key="1">
    <source>
        <dbReference type="EMBL" id="QQP85733.1"/>
    </source>
</evidence>
<evidence type="ECO:0000313" key="2">
    <source>
        <dbReference type="Proteomes" id="UP000595278"/>
    </source>
</evidence>
<accession>A0A974NFR7</accession>
<dbReference type="KEGG" id="eaz:JHT90_00260"/>
<proteinExistence type="predicted"/>
<dbReference type="Proteomes" id="UP000595278">
    <property type="component" value="Chromosome"/>
</dbReference>